<keyword evidence="2" id="KW-1185">Reference proteome</keyword>
<comment type="caution">
    <text evidence="1">The sequence shown here is derived from an EMBL/GenBank/DDBJ whole genome shotgun (WGS) entry which is preliminary data.</text>
</comment>
<dbReference type="EMBL" id="SSWX01000022">
    <property type="protein sequence ID" value="THJ31563.1"/>
    <property type="molecule type" value="Genomic_DNA"/>
</dbReference>
<name>A0A4S5BKT7_9BURK</name>
<evidence type="ECO:0000313" key="2">
    <source>
        <dbReference type="Proteomes" id="UP000306236"/>
    </source>
</evidence>
<reference evidence="1 2" key="1">
    <citation type="submission" date="2019-04" db="EMBL/GenBank/DDBJ databases">
        <title>Lampropedia sp YIM MLB12 draf genome.</title>
        <authorList>
            <person name="Wang Y.-X."/>
        </authorList>
    </citation>
    <scope>NUCLEOTIDE SEQUENCE [LARGE SCALE GENOMIC DNA]</scope>
    <source>
        <strain evidence="1 2">YIM MLB12</strain>
    </source>
</reference>
<protein>
    <submittedName>
        <fullName evidence="1">Uncharacterized protein</fullName>
    </submittedName>
</protein>
<dbReference type="AlphaFoldDB" id="A0A4S5BKT7"/>
<proteinExistence type="predicted"/>
<gene>
    <name evidence="1" type="ORF">E8K88_14710</name>
</gene>
<evidence type="ECO:0000313" key="1">
    <source>
        <dbReference type="EMBL" id="THJ31563.1"/>
    </source>
</evidence>
<accession>A0A4S5BKT7</accession>
<dbReference type="Proteomes" id="UP000306236">
    <property type="component" value="Unassembled WGS sequence"/>
</dbReference>
<organism evidence="1 2">
    <name type="scientific">Lampropedia aestuarii</name>
    <dbReference type="NCBI Taxonomy" id="2562762"/>
    <lineage>
        <taxon>Bacteria</taxon>
        <taxon>Pseudomonadati</taxon>
        <taxon>Pseudomonadota</taxon>
        <taxon>Betaproteobacteria</taxon>
        <taxon>Burkholderiales</taxon>
        <taxon>Comamonadaceae</taxon>
        <taxon>Lampropedia</taxon>
    </lineage>
</organism>
<dbReference type="RefSeq" id="WP_136407435.1">
    <property type="nucleotide sequence ID" value="NZ_SSWX01000022.1"/>
</dbReference>
<dbReference type="OrthoDB" id="8904026at2"/>
<sequence length="198" mass="21294">MNIHDFTSAAGRCAAPVGLDNFREAASVHEQVILKHDGQEWTVHGIGSMPGSQRQVAWVQQQDSQTDTTSAFVEALQQTYSSGIAKAIASALDLQQAPGKPLAARTITAALDMASTSKNVLKGVNFLTELHFSAVNAGAGFTKICHELGLDHTQLDSDRKQHIDLSMAERFSDAQQSGNAPVSSHQAAQWLRTILESQ</sequence>